<dbReference type="InterPro" id="IPR000477">
    <property type="entry name" value="RT_dom"/>
</dbReference>
<proteinExistence type="predicted"/>
<dbReference type="OMA" id="RTPHEHT"/>
<dbReference type="PaxDb" id="4097-A0A1S3ZUP4"/>
<dbReference type="PROSITE" id="PS50878">
    <property type="entry name" value="RT_POL"/>
    <property type="match status" value="1"/>
</dbReference>
<dbReference type="AlphaFoldDB" id="A0A1S3ZUP4"/>
<sequence length="129" mass="15134">MVSIDLEKAYDKVLREVLWRYLEVRGMPIAYTRVIQDMYDGVRTRVRIMGGDSEHFPIGMGLHQGSALSPFLFALVMDVLTRHIQEEVPWYMLFADDIVLIDEARSGVNTRLKVWRQTLESKRFQDEQK</sequence>
<evidence type="ECO:0000259" key="1">
    <source>
        <dbReference type="PROSITE" id="PS50878"/>
    </source>
</evidence>
<gene>
    <name evidence="3" type="primary">LOC107790648</name>
</gene>
<evidence type="ECO:0000313" key="2">
    <source>
        <dbReference type="Proteomes" id="UP000790787"/>
    </source>
</evidence>
<dbReference type="InterPro" id="IPR043502">
    <property type="entry name" value="DNA/RNA_pol_sf"/>
</dbReference>
<accession>A0A1S3ZUP4</accession>
<dbReference type="KEGG" id="nta:107790648"/>
<evidence type="ECO:0000313" key="3">
    <source>
        <dbReference type="RefSeq" id="XP_016468087.1"/>
    </source>
</evidence>
<protein>
    <recommendedName>
        <fullName evidence="1">Reverse transcriptase domain-containing protein</fullName>
    </recommendedName>
</protein>
<reference evidence="3" key="2">
    <citation type="submission" date="2025-08" db="UniProtKB">
        <authorList>
            <consortium name="RefSeq"/>
        </authorList>
    </citation>
    <scope>IDENTIFICATION</scope>
</reference>
<dbReference type="STRING" id="4097.A0A1S3ZUP4"/>
<dbReference type="PANTHER" id="PTHR19446">
    <property type="entry name" value="REVERSE TRANSCRIPTASES"/>
    <property type="match status" value="1"/>
</dbReference>
<reference evidence="2" key="1">
    <citation type="journal article" date="2014" name="Nat. Commun.">
        <title>The tobacco genome sequence and its comparison with those of tomato and potato.</title>
        <authorList>
            <person name="Sierro N."/>
            <person name="Battey J.N."/>
            <person name="Ouadi S."/>
            <person name="Bakaher N."/>
            <person name="Bovet L."/>
            <person name="Willig A."/>
            <person name="Goepfert S."/>
            <person name="Peitsch M.C."/>
            <person name="Ivanov N.V."/>
        </authorList>
    </citation>
    <scope>NUCLEOTIDE SEQUENCE [LARGE SCALE GENOMIC DNA]</scope>
</reference>
<dbReference type="SMR" id="A0A1S3ZUP4"/>
<dbReference type="GeneID" id="107790648"/>
<dbReference type="Pfam" id="PF00078">
    <property type="entry name" value="RVT_1"/>
    <property type="match status" value="1"/>
</dbReference>
<organism evidence="2 3">
    <name type="scientific">Nicotiana tabacum</name>
    <name type="common">Common tobacco</name>
    <dbReference type="NCBI Taxonomy" id="4097"/>
    <lineage>
        <taxon>Eukaryota</taxon>
        <taxon>Viridiplantae</taxon>
        <taxon>Streptophyta</taxon>
        <taxon>Embryophyta</taxon>
        <taxon>Tracheophyta</taxon>
        <taxon>Spermatophyta</taxon>
        <taxon>Magnoliopsida</taxon>
        <taxon>eudicotyledons</taxon>
        <taxon>Gunneridae</taxon>
        <taxon>Pentapetalae</taxon>
        <taxon>asterids</taxon>
        <taxon>lamiids</taxon>
        <taxon>Solanales</taxon>
        <taxon>Solanaceae</taxon>
        <taxon>Nicotianoideae</taxon>
        <taxon>Nicotianeae</taxon>
        <taxon>Nicotiana</taxon>
    </lineage>
</organism>
<dbReference type="OrthoDB" id="1245115at2759"/>
<dbReference type="RefSeq" id="XP_016468087.1">
    <property type="nucleotide sequence ID" value="XM_016612601.1"/>
</dbReference>
<keyword evidence="2" id="KW-1185">Reference proteome</keyword>
<dbReference type="Proteomes" id="UP000790787">
    <property type="component" value="Chromosome 2"/>
</dbReference>
<dbReference type="SUPFAM" id="SSF56672">
    <property type="entry name" value="DNA/RNA polymerases"/>
    <property type="match status" value="1"/>
</dbReference>
<name>A0A1S3ZUP4_TOBAC</name>